<evidence type="ECO:0000313" key="2">
    <source>
        <dbReference type="Proteomes" id="UP000002945"/>
    </source>
</evidence>
<dbReference type="EMBL" id="ABIB01000002">
    <property type="protein sequence ID" value="EDP97748.1"/>
    <property type="molecule type" value="Genomic_DNA"/>
</dbReference>
<dbReference type="RefSeq" id="WP_007096796.1">
    <property type="nucleotide sequence ID" value="NZ_CP142125.1"/>
</dbReference>
<proteinExistence type="predicted"/>
<keyword evidence="2" id="KW-1185">Reference proteome</keyword>
<dbReference type="STRING" id="391587.KAOT1_21337"/>
<dbReference type="PROSITE" id="PS51257">
    <property type="entry name" value="PROKAR_LIPOPROTEIN"/>
    <property type="match status" value="1"/>
</dbReference>
<dbReference type="OrthoDB" id="1441032at2"/>
<dbReference type="Proteomes" id="UP000002945">
    <property type="component" value="Unassembled WGS sequence"/>
</dbReference>
<dbReference type="AlphaFoldDB" id="A9DMN2"/>
<reference evidence="1 2" key="1">
    <citation type="journal article" date="2011" name="J. Bacteriol.">
        <title>Genome sequence of the algicidal bacterium Kordia algicida OT-1.</title>
        <authorList>
            <person name="Lee H.S."/>
            <person name="Kang S.G."/>
            <person name="Kwon K.K."/>
            <person name="Lee J.H."/>
            <person name="Kim S.J."/>
        </authorList>
    </citation>
    <scope>NUCLEOTIDE SEQUENCE [LARGE SCALE GENOMIC DNA]</scope>
    <source>
        <strain evidence="1 2">OT-1</strain>
    </source>
</reference>
<accession>A9DMN2</accession>
<protein>
    <recommendedName>
        <fullName evidence="3">Lipoprotein</fullName>
    </recommendedName>
</protein>
<name>A9DMN2_9FLAO</name>
<dbReference type="HOGENOM" id="CLU_1249093_0_0_10"/>
<organism evidence="1 2">
    <name type="scientific">Kordia algicida OT-1</name>
    <dbReference type="NCBI Taxonomy" id="391587"/>
    <lineage>
        <taxon>Bacteria</taxon>
        <taxon>Pseudomonadati</taxon>
        <taxon>Bacteroidota</taxon>
        <taxon>Flavobacteriia</taxon>
        <taxon>Flavobacteriales</taxon>
        <taxon>Flavobacteriaceae</taxon>
        <taxon>Kordia</taxon>
    </lineage>
</organism>
<evidence type="ECO:0008006" key="3">
    <source>
        <dbReference type="Google" id="ProtNLM"/>
    </source>
</evidence>
<comment type="caution">
    <text evidence="1">The sequence shown here is derived from an EMBL/GenBank/DDBJ whole genome shotgun (WGS) entry which is preliminary data.</text>
</comment>
<sequence>MVQRIIFWVFGMSLLIGCSGKVSEKETPTIQSQENIIQTDSVATNDAEIIAPKGSQVFSESVKLRYLSILHGYILRSINVSECEGTDVDLGIEDQDKSINSLSITKDAFTVQFSVVENCCSAFLCEAEIVEETTLNIIYQPFGRHCSCNCQFDMEYTFQIDDTLEDIGQKLTKIKHIQFNNEPTSKVEFKEY</sequence>
<gene>
    <name evidence="1" type="ORF">KAOT1_21337</name>
</gene>
<dbReference type="eggNOG" id="ENOG502ZJUV">
    <property type="taxonomic scope" value="Bacteria"/>
</dbReference>
<evidence type="ECO:0000313" key="1">
    <source>
        <dbReference type="EMBL" id="EDP97748.1"/>
    </source>
</evidence>